<dbReference type="GO" id="GO:0005829">
    <property type="term" value="C:cytosol"/>
    <property type="evidence" value="ECO:0007669"/>
    <property type="project" value="TreeGrafter"/>
</dbReference>
<dbReference type="PANTHER" id="PTHR11922:SF2">
    <property type="entry name" value="GMP SYNTHASE [GLUTAMINE-HYDROLYZING]"/>
    <property type="match status" value="1"/>
</dbReference>
<keyword evidence="4 6" id="KW-0658">Purine biosynthesis</keyword>
<dbReference type="InterPro" id="IPR001674">
    <property type="entry name" value="GMP_synth_C"/>
</dbReference>
<accession>A0A8J2K307</accession>
<evidence type="ECO:0000256" key="5">
    <source>
        <dbReference type="ARBA" id="ARBA00022840"/>
    </source>
</evidence>
<dbReference type="PANTHER" id="PTHR11922">
    <property type="entry name" value="GMP SYNTHASE-RELATED"/>
    <property type="match status" value="1"/>
</dbReference>
<keyword evidence="2 6" id="KW-0547">Nucleotide-binding</keyword>
<dbReference type="GO" id="GO:0005524">
    <property type="term" value="F:ATP binding"/>
    <property type="evidence" value="ECO:0007669"/>
    <property type="project" value="UniProtKB-UniRule"/>
</dbReference>
<dbReference type="Proteomes" id="UP000708208">
    <property type="component" value="Unassembled WGS sequence"/>
</dbReference>
<keyword evidence="1" id="KW-0436">Ligase</keyword>
<protein>
    <recommendedName>
        <fullName evidence="7">GMPS ATP-PPase domain-containing protein</fullName>
    </recommendedName>
</protein>
<dbReference type="FunFam" id="3.30.300.10:FF:000013">
    <property type="entry name" value="GMP synthase (Glutamine-hydrolyzing)"/>
    <property type="match status" value="1"/>
</dbReference>
<feature type="domain" description="GMPS ATP-PPase" evidence="7">
    <location>
        <begin position="1"/>
        <end position="82"/>
    </location>
</feature>
<dbReference type="Pfam" id="PF00958">
    <property type="entry name" value="GMP_synt_C"/>
    <property type="match status" value="1"/>
</dbReference>
<evidence type="ECO:0000256" key="3">
    <source>
        <dbReference type="ARBA" id="ARBA00022749"/>
    </source>
</evidence>
<name>A0A8J2K307_9HEXA</name>
<dbReference type="PROSITE" id="PS51553">
    <property type="entry name" value="GMPS_ATP_PPASE"/>
    <property type="match status" value="1"/>
</dbReference>
<reference evidence="8" key="1">
    <citation type="submission" date="2021-06" db="EMBL/GenBank/DDBJ databases">
        <authorList>
            <person name="Hodson N. C."/>
            <person name="Mongue J. A."/>
            <person name="Jaron S. K."/>
        </authorList>
    </citation>
    <scope>NUCLEOTIDE SEQUENCE</scope>
</reference>
<dbReference type="FunFam" id="3.30.300.10:FF:000008">
    <property type="entry name" value="GMP synthase [glutamine-hydrolyzing]"/>
    <property type="match status" value="1"/>
</dbReference>
<keyword evidence="9" id="KW-1185">Reference proteome</keyword>
<evidence type="ECO:0000313" key="8">
    <source>
        <dbReference type="EMBL" id="CAG7730319.1"/>
    </source>
</evidence>
<comment type="caution">
    <text evidence="8">The sequence shown here is derived from an EMBL/GenBank/DDBJ whole genome shotgun (WGS) entry which is preliminary data.</text>
</comment>
<evidence type="ECO:0000256" key="4">
    <source>
        <dbReference type="ARBA" id="ARBA00022755"/>
    </source>
</evidence>
<evidence type="ECO:0000256" key="1">
    <source>
        <dbReference type="ARBA" id="ARBA00022598"/>
    </source>
</evidence>
<feature type="non-terminal residue" evidence="8">
    <location>
        <position position="1"/>
    </location>
</feature>
<dbReference type="AlphaFoldDB" id="A0A8J2K307"/>
<dbReference type="InterPro" id="IPR025777">
    <property type="entry name" value="GMPS_ATP_PPase_dom"/>
</dbReference>
<dbReference type="EMBL" id="CAJVCH010192515">
    <property type="protein sequence ID" value="CAG7730319.1"/>
    <property type="molecule type" value="Genomic_DNA"/>
</dbReference>
<dbReference type="OrthoDB" id="1724632at2759"/>
<dbReference type="GO" id="GO:0003921">
    <property type="term" value="F:GMP synthase activity"/>
    <property type="evidence" value="ECO:0007669"/>
    <property type="project" value="InterPro"/>
</dbReference>
<evidence type="ECO:0000259" key="7">
    <source>
        <dbReference type="PROSITE" id="PS51553"/>
    </source>
</evidence>
<comment type="caution">
    <text evidence="6">Lacks conserved residue(s) required for the propagation of feature annotation.</text>
</comment>
<sequence>SMNLNPDEVLLGQGTLRPDLIESASHMVSGKADTIKTHHNDSGLVRKLRELGRVVEPLKDFHKDEVRALGRDLGLLPELVDRHPFPGPGLAIRVICALEPFMDSDFAETQVLVRLIVEYNSMLQKSHALLNRVENVCSAKEKDELRRISENQRLRSTLLPIRSVGVQGDKRSYSYVAAISSEGPPDWEELMFLAKIIPKVCHSVNRVCYLFGGLVKEPITEITQTLLTPDVLTTLRQCDYLAHQVLHDSGYSPQISQMPVVLIPVHFERGPLSRSPSCQRSVVIRPFVTNDFMTGVPATPGKHIPVEIVTMMCQRIENVPGISKVLYDLTSKPPGTTEWE</sequence>
<keyword evidence="5 6" id="KW-0067">ATP-binding</keyword>
<gene>
    <name evidence="8" type="ORF">AFUS01_LOCUS18973</name>
</gene>
<proteinExistence type="predicted"/>
<evidence type="ECO:0000313" key="9">
    <source>
        <dbReference type="Proteomes" id="UP000708208"/>
    </source>
</evidence>
<organism evidence="8 9">
    <name type="scientific">Allacma fusca</name>
    <dbReference type="NCBI Taxonomy" id="39272"/>
    <lineage>
        <taxon>Eukaryota</taxon>
        <taxon>Metazoa</taxon>
        <taxon>Ecdysozoa</taxon>
        <taxon>Arthropoda</taxon>
        <taxon>Hexapoda</taxon>
        <taxon>Collembola</taxon>
        <taxon>Symphypleona</taxon>
        <taxon>Sminthuridae</taxon>
        <taxon>Allacma</taxon>
    </lineage>
</organism>
<evidence type="ECO:0000256" key="2">
    <source>
        <dbReference type="ARBA" id="ARBA00022741"/>
    </source>
</evidence>
<keyword evidence="3 6" id="KW-0332">GMP biosynthesis</keyword>
<evidence type="ECO:0000256" key="6">
    <source>
        <dbReference type="PROSITE-ProRule" id="PRU00886"/>
    </source>
</evidence>